<accession>A0A2S5RF36</accession>
<protein>
    <recommendedName>
        <fullName evidence="3">Lipoprotein</fullName>
    </recommendedName>
</protein>
<dbReference type="GO" id="GO:0016020">
    <property type="term" value="C:membrane"/>
    <property type="evidence" value="ECO:0007669"/>
    <property type="project" value="InterPro"/>
</dbReference>
<dbReference type="Proteomes" id="UP000237865">
    <property type="component" value="Unassembled WGS sequence"/>
</dbReference>
<evidence type="ECO:0008006" key="3">
    <source>
        <dbReference type="Google" id="ProtNLM"/>
    </source>
</evidence>
<comment type="caution">
    <text evidence="1">The sequence shown here is derived from an EMBL/GenBank/DDBJ whole genome shotgun (WGS) entry which is preliminary data.</text>
</comment>
<sequence>MEKILFWLSSLIVGITACTSCVEVCLCPNQKTQKDISIGIEITNLKIGTSKKVVLKMIKQKLRTQTRVNKLKLNHDYQIVGLVEKRVTGKIIVKAMTNSPHIIGELIIQPIQ</sequence>
<dbReference type="InterPro" id="IPR007880">
    <property type="entry name" value="Spiralin"/>
</dbReference>
<dbReference type="EMBL" id="PHNE01000001">
    <property type="protein sequence ID" value="PPE05921.1"/>
    <property type="molecule type" value="Genomic_DNA"/>
</dbReference>
<dbReference type="AlphaFoldDB" id="A0A2S5RF36"/>
<evidence type="ECO:0000313" key="2">
    <source>
        <dbReference type="Proteomes" id="UP000237865"/>
    </source>
</evidence>
<proteinExistence type="predicted"/>
<gene>
    <name evidence="1" type="ORF">ELUCI_v1c02110</name>
</gene>
<dbReference type="PROSITE" id="PS51257">
    <property type="entry name" value="PROKAR_LIPOPROTEIN"/>
    <property type="match status" value="1"/>
</dbReference>
<name>A0A2S5RF36_9MOLU</name>
<reference evidence="1 2" key="1">
    <citation type="submission" date="2017-11" db="EMBL/GenBank/DDBJ databases">
        <title>Genome sequence of Entomoplasma lucivorax PIPN-2 (ATCC 49196).</title>
        <authorList>
            <person name="Lo W.-S."/>
            <person name="Gasparich G.E."/>
            <person name="Kuo C.-H."/>
        </authorList>
    </citation>
    <scope>NUCLEOTIDE SEQUENCE [LARGE SCALE GENOMIC DNA]</scope>
    <source>
        <strain evidence="1 2">PIPN-2</strain>
    </source>
</reference>
<keyword evidence="2" id="KW-1185">Reference proteome</keyword>
<evidence type="ECO:0000313" key="1">
    <source>
        <dbReference type="EMBL" id="PPE05921.1"/>
    </source>
</evidence>
<organism evidence="1 2">
    <name type="scientific">Williamsoniiplasma lucivorax</name>
    <dbReference type="NCBI Taxonomy" id="209274"/>
    <lineage>
        <taxon>Bacteria</taxon>
        <taxon>Bacillati</taxon>
        <taxon>Mycoplasmatota</taxon>
        <taxon>Mollicutes</taxon>
        <taxon>Entomoplasmatales</taxon>
        <taxon>Williamsoniiplasma</taxon>
    </lineage>
</organism>
<dbReference type="STRING" id="1399797.GCA_000518285_00959"/>
<dbReference type="Pfam" id="PF05215">
    <property type="entry name" value="Spiralin"/>
    <property type="match status" value="1"/>
</dbReference>
<dbReference type="RefSeq" id="WP_028126678.1">
    <property type="nucleotide sequence ID" value="NZ_PHNE01000001.1"/>
</dbReference>